<dbReference type="Proteomes" id="UP000002058">
    <property type="component" value="Unassembled WGS sequence"/>
</dbReference>
<organism evidence="2 3">
    <name type="scientific">Uncinocarpus reesii (strain UAMH 1704)</name>
    <dbReference type="NCBI Taxonomy" id="336963"/>
    <lineage>
        <taxon>Eukaryota</taxon>
        <taxon>Fungi</taxon>
        <taxon>Dikarya</taxon>
        <taxon>Ascomycota</taxon>
        <taxon>Pezizomycotina</taxon>
        <taxon>Eurotiomycetes</taxon>
        <taxon>Eurotiomycetidae</taxon>
        <taxon>Onygenales</taxon>
        <taxon>Onygenaceae</taxon>
        <taxon>Uncinocarpus</taxon>
    </lineage>
</organism>
<name>C4JIX5_UNCRE</name>
<feature type="compositionally biased region" description="Polar residues" evidence="1">
    <location>
        <begin position="47"/>
        <end position="62"/>
    </location>
</feature>
<feature type="compositionally biased region" description="Polar residues" evidence="1">
    <location>
        <begin position="91"/>
        <end position="112"/>
    </location>
</feature>
<dbReference type="eggNOG" id="ENOG502T54X">
    <property type="taxonomic scope" value="Eukaryota"/>
</dbReference>
<dbReference type="KEGG" id="ure:UREG_01582"/>
<dbReference type="InParanoid" id="C4JIX5"/>
<proteinExistence type="predicted"/>
<evidence type="ECO:0000256" key="1">
    <source>
        <dbReference type="SAM" id="MobiDB-lite"/>
    </source>
</evidence>
<feature type="region of interest" description="Disordered" evidence="1">
    <location>
        <begin position="1"/>
        <end position="170"/>
    </location>
</feature>
<dbReference type="HOGENOM" id="CLU_1571775_0_0_1"/>
<dbReference type="RefSeq" id="XP_002542066.1">
    <property type="nucleotide sequence ID" value="XM_002542020.1"/>
</dbReference>
<gene>
    <name evidence="2" type="ORF">UREG_01582</name>
</gene>
<feature type="compositionally biased region" description="Polar residues" evidence="1">
    <location>
        <begin position="18"/>
        <end position="32"/>
    </location>
</feature>
<accession>C4JIX5</accession>
<feature type="compositionally biased region" description="Gly residues" evidence="1">
    <location>
        <begin position="66"/>
        <end position="80"/>
    </location>
</feature>
<reference evidence="3" key="1">
    <citation type="journal article" date="2009" name="Genome Res.">
        <title>Comparative genomic analyses of the human fungal pathogens Coccidioides and their relatives.</title>
        <authorList>
            <person name="Sharpton T.J."/>
            <person name="Stajich J.E."/>
            <person name="Rounsley S.D."/>
            <person name="Gardner M.J."/>
            <person name="Wortman J.R."/>
            <person name="Jordar V.S."/>
            <person name="Maiti R."/>
            <person name="Kodira C.D."/>
            <person name="Neafsey D.E."/>
            <person name="Zeng Q."/>
            <person name="Hung C.-Y."/>
            <person name="McMahan C."/>
            <person name="Muszewska A."/>
            <person name="Grynberg M."/>
            <person name="Mandel M.A."/>
            <person name="Kellner E.M."/>
            <person name="Barker B.M."/>
            <person name="Galgiani J.N."/>
            <person name="Orbach M.J."/>
            <person name="Kirkland T.N."/>
            <person name="Cole G.T."/>
            <person name="Henn M.R."/>
            <person name="Birren B.W."/>
            <person name="Taylor J.W."/>
        </authorList>
    </citation>
    <scope>NUCLEOTIDE SEQUENCE [LARGE SCALE GENOMIC DNA]</scope>
    <source>
        <strain evidence="3">UAMH 1704</strain>
    </source>
</reference>
<sequence length="170" mass="18097">MAGSRDTTWDPSGRRDQASWQNQMQSGTQQDYNADEGIGHDPMAPPQRSSGAYGSEYGQQRASMLGGSGGAQGEGWGGRYQGEATEAYPQAGSTQGAYGQQGMSGQEPQAASNIGEYDEQEPQGVHSTQRLKGQQQQAEEERKPSGILGIVSSIGERAQRTAEGKLGRDK</sequence>
<dbReference type="VEuPathDB" id="FungiDB:UREG_01582"/>
<keyword evidence="3" id="KW-1185">Reference proteome</keyword>
<feature type="compositionally biased region" description="Basic and acidic residues" evidence="1">
    <location>
        <begin position="157"/>
        <end position="170"/>
    </location>
</feature>
<dbReference type="GeneID" id="8438551"/>
<evidence type="ECO:0000313" key="2">
    <source>
        <dbReference type="EMBL" id="EEP76733.1"/>
    </source>
</evidence>
<evidence type="ECO:0000313" key="3">
    <source>
        <dbReference type="Proteomes" id="UP000002058"/>
    </source>
</evidence>
<feature type="compositionally biased region" description="Polar residues" evidence="1">
    <location>
        <begin position="125"/>
        <end position="137"/>
    </location>
</feature>
<protein>
    <submittedName>
        <fullName evidence="2">Uncharacterized protein</fullName>
    </submittedName>
</protein>
<dbReference type="EMBL" id="CH476615">
    <property type="protein sequence ID" value="EEP76733.1"/>
    <property type="molecule type" value="Genomic_DNA"/>
</dbReference>
<dbReference type="AlphaFoldDB" id="C4JIX5"/>
<dbReference type="OMA" id="NWEDEMQ"/>
<dbReference type="OrthoDB" id="4202881at2759"/>
<feature type="compositionally biased region" description="Polar residues" evidence="1">
    <location>
        <begin position="1"/>
        <end position="10"/>
    </location>
</feature>